<dbReference type="Proteomes" id="UP000596929">
    <property type="component" value="Unassembled WGS sequence"/>
</dbReference>
<sequence>MAHKYTSEQRDFIKKNYKGISSLELSIKFNEEFGTNLTKDQLRWYKKNHKLPNGLDAKFKKGNKPYNKGTKGIAKPNKTSFKKGNIPPNHRPIGSERINIDGYTEVKVGEPNKWKFKHRIIWEEKFGAIPRGHAVMFADRNKQNFEIDNLILVSTRQLQVMNNKKLIQDDADLTKTGLVIADVLIKISDKKKEMKR</sequence>
<accession>A0ABR7D8D5</accession>
<dbReference type="EMBL" id="JACOOO010000001">
    <property type="protein sequence ID" value="MBC5627577.1"/>
    <property type="molecule type" value="Genomic_DNA"/>
</dbReference>
<gene>
    <name evidence="3" type="ORF">H8S20_01575</name>
</gene>
<dbReference type="Pfam" id="PF13392">
    <property type="entry name" value="HNH_3"/>
    <property type="match status" value="1"/>
</dbReference>
<dbReference type="RefSeq" id="WP_186859125.1">
    <property type="nucleotide sequence ID" value="NZ_JACOOO010000001.1"/>
</dbReference>
<reference evidence="3 4" key="1">
    <citation type="submission" date="2020-08" db="EMBL/GenBank/DDBJ databases">
        <title>Genome public.</title>
        <authorList>
            <person name="Liu C."/>
            <person name="Sun Q."/>
        </authorList>
    </citation>
    <scope>NUCLEOTIDE SEQUENCE [LARGE SCALE GENOMIC DNA]</scope>
    <source>
        <strain evidence="3 4">NSJ-6</strain>
    </source>
</reference>
<evidence type="ECO:0000313" key="3">
    <source>
        <dbReference type="EMBL" id="MBC5627577.1"/>
    </source>
</evidence>
<dbReference type="InterPro" id="IPR044925">
    <property type="entry name" value="His-Me_finger_sf"/>
</dbReference>
<keyword evidence="3" id="KW-0255">Endonuclease</keyword>
<protein>
    <submittedName>
        <fullName evidence="3">HNH endonuclease</fullName>
    </submittedName>
</protein>
<name>A0ABR7D8D5_9CLOT</name>
<comment type="caution">
    <text evidence="3">The sequence shown here is derived from an EMBL/GenBank/DDBJ whole genome shotgun (WGS) entry which is preliminary data.</text>
</comment>
<keyword evidence="3" id="KW-0540">Nuclease</keyword>
<proteinExistence type="predicted"/>
<feature type="region of interest" description="Disordered" evidence="1">
    <location>
        <begin position="56"/>
        <end position="93"/>
    </location>
</feature>
<evidence type="ECO:0000259" key="2">
    <source>
        <dbReference type="Pfam" id="PF13392"/>
    </source>
</evidence>
<dbReference type="InterPro" id="IPR003615">
    <property type="entry name" value="HNH_nuc"/>
</dbReference>
<keyword evidence="4" id="KW-1185">Reference proteome</keyword>
<keyword evidence="3" id="KW-0378">Hydrolase</keyword>
<dbReference type="SUPFAM" id="SSF54060">
    <property type="entry name" value="His-Me finger endonucleases"/>
    <property type="match status" value="1"/>
</dbReference>
<feature type="domain" description="HNH nuclease" evidence="2">
    <location>
        <begin position="115"/>
        <end position="159"/>
    </location>
</feature>
<organism evidence="3 4">
    <name type="scientific">Clostridium hominis</name>
    <dbReference type="NCBI Taxonomy" id="2763036"/>
    <lineage>
        <taxon>Bacteria</taxon>
        <taxon>Bacillati</taxon>
        <taxon>Bacillota</taxon>
        <taxon>Clostridia</taxon>
        <taxon>Eubacteriales</taxon>
        <taxon>Clostridiaceae</taxon>
        <taxon>Clostridium</taxon>
    </lineage>
</organism>
<dbReference type="GO" id="GO:0004519">
    <property type="term" value="F:endonuclease activity"/>
    <property type="evidence" value="ECO:0007669"/>
    <property type="project" value="UniProtKB-KW"/>
</dbReference>
<evidence type="ECO:0000256" key="1">
    <source>
        <dbReference type="SAM" id="MobiDB-lite"/>
    </source>
</evidence>
<evidence type="ECO:0000313" key="4">
    <source>
        <dbReference type="Proteomes" id="UP000596929"/>
    </source>
</evidence>
<dbReference type="Gene3D" id="3.90.75.20">
    <property type="match status" value="1"/>
</dbReference>